<sequence>MNIIPADKGGTHAFLRLHDLDYDWLDIPLGELKAQPRDELEEARSEESGQGENIVIPIVPYDHGAAAAYGVQAAAFTGCGARGCATKPKTVYSFLWGTKMRSRLIQ</sequence>
<dbReference type="EMBL" id="NFZW01000009">
    <property type="protein sequence ID" value="RFA36461.1"/>
    <property type="molecule type" value="Genomic_DNA"/>
</dbReference>
<gene>
    <name evidence="1" type="ORF">CAL65_10810</name>
</gene>
<dbReference type="RefSeq" id="WP_116301910.1">
    <property type="nucleotide sequence ID" value="NZ_NFZV01000007.1"/>
</dbReference>
<dbReference type="AlphaFoldDB" id="A0A3E0WWC0"/>
<evidence type="ECO:0000313" key="2">
    <source>
        <dbReference type="Proteomes" id="UP000256763"/>
    </source>
</evidence>
<protein>
    <submittedName>
        <fullName evidence="1">Uncharacterized protein</fullName>
    </submittedName>
</protein>
<dbReference type="Proteomes" id="UP000256763">
    <property type="component" value="Unassembled WGS sequence"/>
</dbReference>
<evidence type="ECO:0000313" key="1">
    <source>
        <dbReference type="EMBL" id="RFA36461.1"/>
    </source>
</evidence>
<accession>A0A3E0WWC0</accession>
<keyword evidence="2" id="KW-1185">Reference proteome</keyword>
<reference evidence="2" key="1">
    <citation type="submission" date="2017-05" db="EMBL/GenBank/DDBJ databases">
        <authorList>
            <person name="Sharma S."/>
            <person name="Sidhu C."/>
            <person name="Pinnaka A.K."/>
        </authorList>
    </citation>
    <scope>NUCLEOTIDE SEQUENCE [LARGE SCALE GENOMIC DNA]</scope>
    <source>
        <strain evidence="2">AK93</strain>
    </source>
</reference>
<proteinExistence type="predicted"/>
<name>A0A3E0WWC0_9GAMM</name>
<organism evidence="1 2">
    <name type="scientific">Alkalilimnicola ehrlichii</name>
    <dbReference type="NCBI Taxonomy" id="351052"/>
    <lineage>
        <taxon>Bacteria</taxon>
        <taxon>Pseudomonadati</taxon>
        <taxon>Pseudomonadota</taxon>
        <taxon>Gammaproteobacteria</taxon>
        <taxon>Chromatiales</taxon>
        <taxon>Ectothiorhodospiraceae</taxon>
        <taxon>Alkalilimnicola</taxon>
    </lineage>
</organism>
<comment type="caution">
    <text evidence="1">The sequence shown here is derived from an EMBL/GenBank/DDBJ whole genome shotgun (WGS) entry which is preliminary data.</text>
</comment>